<dbReference type="PANTHER" id="PTHR41309:SF2">
    <property type="entry name" value="MEMBRANE PROTEIN"/>
    <property type="match status" value="1"/>
</dbReference>
<keyword evidence="1" id="KW-0812">Transmembrane</keyword>
<keyword evidence="3" id="KW-1185">Reference proteome</keyword>
<dbReference type="Pfam" id="PF13346">
    <property type="entry name" value="ABC2_membrane_5"/>
    <property type="match status" value="1"/>
</dbReference>
<proteinExistence type="predicted"/>
<comment type="caution">
    <text evidence="2">The sequence shown here is derived from an EMBL/GenBank/DDBJ whole genome shotgun (WGS) entry which is preliminary data.</text>
</comment>
<feature type="transmembrane region" description="Helical" evidence="1">
    <location>
        <begin position="16"/>
        <end position="45"/>
    </location>
</feature>
<keyword evidence="1" id="KW-1133">Transmembrane helix</keyword>
<evidence type="ECO:0000313" key="3">
    <source>
        <dbReference type="Proteomes" id="UP001549363"/>
    </source>
</evidence>
<organism evidence="2 3">
    <name type="scientific">Lysinibacillus parviboronicapiens</name>
    <dbReference type="NCBI Taxonomy" id="436516"/>
    <lineage>
        <taxon>Bacteria</taxon>
        <taxon>Bacillati</taxon>
        <taxon>Bacillota</taxon>
        <taxon>Bacilli</taxon>
        <taxon>Bacillales</taxon>
        <taxon>Bacillaceae</taxon>
        <taxon>Lysinibacillus</taxon>
    </lineage>
</organism>
<protein>
    <submittedName>
        <fullName evidence="2">ABC-2 type transport system permease protein</fullName>
    </submittedName>
</protein>
<dbReference type="RefSeq" id="WP_354471351.1">
    <property type="nucleotide sequence ID" value="NZ_JBEPSB010000004.1"/>
</dbReference>
<evidence type="ECO:0000256" key="1">
    <source>
        <dbReference type="SAM" id="Phobius"/>
    </source>
</evidence>
<evidence type="ECO:0000313" key="2">
    <source>
        <dbReference type="EMBL" id="MET4560250.1"/>
    </source>
</evidence>
<feature type="transmembrane region" description="Helical" evidence="1">
    <location>
        <begin position="174"/>
        <end position="194"/>
    </location>
</feature>
<keyword evidence="1" id="KW-0472">Membrane</keyword>
<gene>
    <name evidence="2" type="ORF">ABIA69_001394</name>
</gene>
<name>A0ABV2PH43_9BACI</name>
<dbReference type="EMBL" id="JBEPSB010000004">
    <property type="protein sequence ID" value="MET4560250.1"/>
    <property type="molecule type" value="Genomic_DNA"/>
</dbReference>
<dbReference type="InterPro" id="IPR025699">
    <property type="entry name" value="ABC2_memb-like"/>
</dbReference>
<dbReference type="Proteomes" id="UP001549363">
    <property type="component" value="Unassembled WGS sequence"/>
</dbReference>
<feature type="transmembrane region" description="Helical" evidence="1">
    <location>
        <begin position="76"/>
        <end position="97"/>
    </location>
</feature>
<feature type="transmembrane region" description="Helical" evidence="1">
    <location>
        <begin position="134"/>
        <end position="154"/>
    </location>
</feature>
<dbReference type="PANTHER" id="PTHR41309">
    <property type="entry name" value="MEMBRANE PROTEIN-RELATED"/>
    <property type="match status" value="1"/>
</dbReference>
<accession>A0ABV2PH43</accession>
<sequence length="204" mass="23644">MYSLIRKDFLLQKHIVLLYIAILLLFSLFVEASVYVGFIFSLSFIMSACSLDEKDNINILLNSLPYTRKEIVASKYIGALLFTLLFVIVMYVGDFLVNGSNGLLLLKEVMLILGLVMITTSFLLPFLYKFKMQYLHMAMVGVVVIYLLTISFFIKNLHDVIRALTLKILTLQEIQLYFFAMLIIVIFYIGSWLLSIRIYERKVF</sequence>
<reference evidence="2 3" key="1">
    <citation type="submission" date="2024-06" db="EMBL/GenBank/DDBJ databases">
        <title>Sorghum-associated microbial communities from plants grown in Nebraska, USA.</title>
        <authorList>
            <person name="Schachtman D."/>
        </authorList>
    </citation>
    <scope>NUCLEOTIDE SEQUENCE [LARGE SCALE GENOMIC DNA]</scope>
    <source>
        <strain evidence="2 3">736</strain>
    </source>
</reference>
<feature type="transmembrane region" description="Helical" evidence="1">
    <location>
        <begin position="109"/>
        <end position="127"/>
    </location>
</feature>